<sequence length="45" mass="4587">MKITVKHFAPWLAAVAAIGALTLAPVAGADRDETNQSGGALDQPL</sequence>
<name>A0A8E4R3I7_MYCMU</name>
<evidence type="ECO:0000313" key="2">
    <source>
        <dbReference type="EMBL" id="QPG67094.1"/>
    </source>
</evidence>
<keyword evidence="1" id="KW-0732">Signal</keyword>
<gene>
    <name evidence="2" type="ORF">C1S78_015955</name>
</gene>
<dbReference type="EMBL" id="CP062008">
    <property type="protein sequence ID" value="QPG67094.1"/>
    <property type="molecule type" value="Genomic_DNA"/>
</dbReference>
<accession>A0A8E4R3I7</accession>
<reference evidence="2 3" key="1">
    <citation type="journal article" date="2019" name="BMC Evol. Biol.">
        <title>Comparative genomics of Mycobacterium mucogenicum and Mycobacterium neoaurum clade members emphasizing tRNA and non-coding RNA.</title>
        <authorList>
            <person name="Behra P.R.K."/>
            <person name="Pettersson B.M.F."/>
            <person name="Das S."/>
            <person name="Dasgupta S."/>
            <person name="Kirsebom L.A."/>
        </authorList>
    </citation>
    <scope>NUCLEOTIDE SEQUENCE [LARGE SCALE GENOMIC DNA]</scope>
    <source>
        <strain evidence="2 3">DSM 44124</strain>
    </source>
</reference>
<proteinExistence type="predicted"/>
<dbReference type="RefSeq" id="WP_167542208.1">
    <property type="nucleotide sequence ID" value="NZ_ANBS01000019.1"/>
</dbReference>
<feature type="chain" id="PRO_5034033166" evidence="1">
    <location>
        <begin position="30"/>
        <end position="45"/>
    </location>
</feature>
<reference evidence="2 3" key="2">
    <citation type="journal article" date="2019" name="Sci. Rep.">
        <title>Insight into the biology of Mycobacterium mucogenicum and Mycobacterium neoaurum clade members.</title>
        <authorList>
            <person name="Behra P.R.K."/>
            <person name="Pettersson B.M.F."/>
            <person name="Ramesh M."/>
            <person name="Dasgupta S."/>
            <person name="Kirsebom L.A."/>
        </authorList>
    </citation>
    <scope>NUCLEOTIDE SEQUENCE [LARGE SCALE GENOMIC DNA]</scope>
    <source>
        <strain evidence="2 3">DSM 44124</strain>
    </source>
</reference>
<protein>
    <submittedName>
        <fullName evidence="2">Uncharacterized protein</fullName>
    </submittedName>
</protein>
<feature type="signal peptide" evidence="1">
    <location>
        <begin position="1"/>
        <end position="29"/>
    </location>
</feature>
<organism evidence="2 3">
    <name type="scientific">Mycolicibacterium mucogenicum DSM 44124</name>
    <dbReference type="NCBI Taxonomy" id="1226753"/>
    <lineage>
        <taxon>Bacteria</taxon>
        <taxon>Bacillati</taxon>
        <taxon>Actinomycetota</taxon>
        <taxon>Actinomycetes</taxon>
        <taxon>Mycobacteriales</taxon>
        <taxon>Mycobacteriaceae</taxon>
        <taxon>Mycolicibacterium</taxon>
    </lineage>
</organism>
<dbReference type="Proteomes" id="UP000309231">
    <property type="component" value="Chromosome"/>
</dbReference>
<dbReference type="KEGG" id="mmuc:C1S78_015955"/>
<dbReference type="AlphaFoldDB" id="A0A8E4R3I7"/>
<keyword evidence="3" id="KW-1185">Reference proteome</keyword>
<dbReference type="GeneID" id="76726423"/>
<evidence type="ECO:0000256" key="1">
    <source>
        <dbReference type="SAM" id="SignalP"/>
    </source>
</evidence>
<evidence type="ECO:0000313" key="3">
    <source>
        <dbReference type="Proteomes" id="UP000309231"/>
    </source>
</evidence>